<organism evidence="3 4">
    <name type="scientific">Botrytis deweyae</name>
    <dbReference type="NCBI Taxonomy" id="2478750"/>
    <lineage>
        <taxon>Eukaryota</taxon>
        <taxon>Fungi</taxon>
        <taxon>Dikarya</taxon>
        <taxon>Ascomycota</taxon>
        <taxon>Pezizomycotina</taxon>
        <taxon>Leotiomycetes</taxon>
        <taxon>Helotiales</taxon>
        <taxon>Sclerotiniaceae</taxon>
        <taxon>Botrytis</taxon>
    </lineage>
</organism>
<dbReference type="GeneID" id="62230097"/>
<sequence>MNQTQALITSSNKTPLVQIFVWIPITASALGVCVHLGTKLAVSEKFEWQDHLILISMAFSIGQTVAVAIECANGFGKFLETLTDGQVETILKAEYSASILYIASLFFAKMSIVMFIHDFTPIAAERIATKVLGIVISLWAITSILAVAFQCRSSKVWGSMSGECFNQTAFWNYSAIVNIVTDASIILLITFIALHIQTTWSRKLRLICIFGTRICVIAAVSCQLFFLNQRIKDPTFDPWRTTICNQIVQCLSIITACVPYLKTFLDSLESGLLRLDNLRRRGVRAAEDDRDFNGNASDSRGIKKSKTKKMISQKLGFVSRGNSESQKLSEFAPAHLAAQSNAVLVVDEGNLWDGQSESSQSRIITEPPRTWKLEVN</sequence>
<reference evidence="3 4" key="1">
    <citation type="journal article" date="2020" name="Genome Biol. Evol.">
        <title>Comparative genomics of Sclerotiniaceae.</title>
        <authorList>
            <person name="Valero Jimenez C.A."/>
            <person name="Steentjes M."/>
            <person name="Scholten O.E."/>
            <person name="Van Kan J.A.L."/>
        </authorList>
    </citation>
    <scope>NUCLEOTIDE SEQUENCE [LARGE SCALE GENOMIC DNA]</scope>
    <source>
        <strain evidence="3 4">B1</strain>
    </source>
</reference>
<dbReference type="EMBL" id="RCSX01000006">
    <property type="protein sequence ID" value="KAF7933614.1"/>
    <property type="molecule type" value="Genomic_DNA"/>
</dbReference>
<feature type="transmembrane region" description="Helical" evidence="1">
    <location>
        <begin position="52"/>
        <end position="75"/>
    </location>
</feature>
<dbReference type="RefSeq" id="XP_038812407.1">
    <property type="nucleotide sequence ID" value="XM_038950943.1"/>
</dbReference>
<feature type="transmembrane region" description="Helical" evidence="1">
    <location>
        <begin position="19"/>
        <end position="40"/>
    </location>
</feature>
<dbReference type="PANTHER" id="PTHR38794:SF1">
    <property type="entry name" value="INTEGRAL MEMBRANE PROTEIN"/>
    <property type="match status" value="1"/>
</dbReference>
<feature type="transmembrane region" description="Helical" evidence="1">
    <location>
        <begin position="95"/>
        <end position="116"/>
    </location>
</feature>
<dbReference type="InterPro" id="IPR049326">
    <property type="entry name" value="Rhodopsin_dom_fungi"/>
</dbReference>
<gene>
    <name evidence="3" type="ORF">EAE98_003323</name>
</gene>
<protein>
    <recommendedName>
        <fullName evidence="2">Rhodopsin domain-containing protein</fullName>
    </recommendedName>
</protein>
<proteinExistence type="predicted"/>
<evidence type="ECO:0000256" key="1">
    <source>
        <dbReference type="SAM" id="Phobius"/>
    </source>
</evidence>
<keyword evidence="1" id="KW-0812">Transmembrane</keyword>
<name>A0ABQ7IT94_9HELO</name>
<dbReference type="Proteomes" id="UP000783213">
    <property type="component" value="Unassembled WGS sequence"/>
</dbReference>
<keyword evidence="4" id="KW-1185">Reference proteome</keyword>
<comment type="caution">
    <text evidence="3">The sequence shown here is derived from an EMBL/GenBank/DDBJ whole genome shotgun (WGS) entry which is preliminary data.</text>
</comment>
<evidence type="ECO:0000313" key="4">
    <source>
        <dbReference type="Proteomes" id="UP000783213"/>
    </source>
</evidence>
<keyword evidence="1" id="KW-1133">Transmembrane helix</keyword>
<keyword evidence="1" id="KW-0472">Membrane</keyword>
<dbReference type="PANTHER" id="PTHR38794">
    <property type="entry name" value="INTEGRAL MEMBRANE PROTEIN"/>
    <property type="match status" value="1"/>
</dbReference>
<evidence type="ECO:0000313" key="3">
    <source>
        <dbReference type="EMBL" id="KAF7933614.1"/>
    </source>
</evidence>
<dbReference type="Pfam" id="PF20684">
    <property type="entry name" value="Fung_rhodopsin"/>
    <property type="match status" value="1"/>
</dbReference>
<feature type="transmembrane region" description="Helical" evidence="1">
    <location>
        <begin position="206"/>
        <end position="226"/>
    </location>
</feature>
<evidence type="ECO:0000259" key="2">
    <source>
        <dbReference type="Pfam" id="PF20684"/>
    </source>
</evidence>
<accession>A0ABQ7IT94</accession>
<feature type="transmembrane region" description="Helical" evidence="1">
    <location>
        <begin position="170"/>
        <end position="194"/>
    </location>
</feature>
<feature type="transmembrane region" description="Helical" evidence="1">
    <location>
        <begin position="128"/>
        <end position="150"/>
    </location>
</feature>
<feature type="domain" description="Rhodopsin" evidence="2">
    <location>
        <begin position="36"/>
        <end position="265"/>
    </location>
</feature>